<reference evidence="2 3" key="1">
    <citation type="submission" date="2017-08" db="EMBL/GenBank/DDBJ databases">
        <title>Genomic and metabolic characterisation of spoilage-associated Pseudomonas species.</title>
        <authorList>
            <person name="Stanborough T."/>
            <person name="Fegan N."/>
            <person name="Powell S.M."/>
            <person name="Singh T."/>
            <person name="Tamplin M.L."/>
            <person name="Chandry P.S."/>
        </authorList>
    </citation>
    <scope>NUCLEOTIDE SEQUENCE [LARGE SCALE GENOMIC DNA]</scope>
    <source>
        <strain evidence="2 3">F1820</strain>
    </source>
</reference>
<sequence length="172" mass="18619">MKRILSGLVLIGCAMGAMSAGADERFKFEAYPASAVSTKTVSKIDWKSNPDLAGYWKSKEAVERAVGQKANFAGHFVVTSFGCGTGCQSTAFIDVNNGKVYKAPMQFPTDKTELPKVSGGKAHQASSNMIFMSSLDYKGTDMVQSDGVVVFDEKSNKFQTVAKSKPYKLEME</sequence>
<dbReference type="RefSeq" id="WP_095030189.1">
    <property type="nucleotide sequence ID" value="NZ_NQKL01000014.1"/>
</dbReference>
<feature type="chain" id="PRO_5013351851" evidence="1">
    <location>
        <begin position="23"/>
        <end position="172"/>
    </location>
</feature>
<evidence type="ECO:0000313" key="2">
    <source>
        <dbReference type="EMBL" id="OZY40556.1"/>
    </source>
</evidence>
<dbReference type="Proteomes" id="UP000216113">
    <property type="component" value="Unassembled WGS sequence"/>
</dbReference>
<dbReference type="EMBL" id="NQKL01000014">
    <property type="protein sequence ID" value="OZY40556.1"/>
    <property type="molecule type" value="Genomic_DNA"/>
</dbReference>
<accession>A0A266LR63</accession>
<keyword evidence="1" id="KW-0732">Signal</keyword>
<comment type="caution">
    <text evidence="2">The sequence shown here is derived from an EMBL/GenBank/DDBJ whole genome shotgun (WGS) entry which is preliminary data.</text>
</comment>
<organism evidence="2 3">
    <name type="scientific">Pseudomonas fragi</name>
    <dbReference type="NCBI Taxonomy" id="296"/>
    <lineage>
        <taxon>Bacteria</taxon>
        <taxon>Pseudomonadati</taxon>
        <taxon>Pseudomonadota</taxon>
        <taxon>Gammaproteobacteria</taxon>
        <taxon>Pseudomonadales</taxon>
        <taxon>Pseudomonadaceae</taxon>
        <taxon>Pseudomonas</taxon>
    </lineage>
</organism>
<name>A0A266LR63_PSEFR</name>
<evidence type="ECO:0000313" key="3">
    <source>
        <dbReference type="Proteomes" id="UP000216113"/>
    </source>
</evidence>
<protein>
    <submittedName>
        <fullName evidence="2">Uncharacterized protein</fullName>
    </submittedName>
</protein>
<evidence type="ECO:0000256" key="1">
    <source>
        <dbReference type="SAM" id="SignalP"/>
    </source>
</evidence>
<gene>
    <name evidence="2" type="ORF">CJF43_17115</name>
</gene>
<proteinExistence type="predicted"/>
<dbReference type="AlphaFoldDB" id="A0A266LR63"/>
<feature type="signal peptide" evidence="1">
    <location>
        <begin position="1"/>
        <end position="22"/>
    </location>
</feature>